<dbReference type="InterPro" id="IPR018201">
    <property type="entry name" value="Ketoacyl_synth_AS"/>
</dbReference>
<proteinExistence type="predicted"/>
<dbReference type="RefSeq" id="WP_126996558.1">
    <property type="nucleotide sequence ID" value="NZ_CP034346.1"/>
</dbReference>
<dbReference type="PROSITE" id="PS52019">
    <property type="entry name" value="PKS_MFAS_DH"/>
    <property type="match status" value="1"/>
</dbReference>
<evidence type="ECO:0000256" key="7">
    <source>
        <dbReference type="ARBA" id="ARBA00022679"/>
    </source>
</evidence>
<dbReference type="KEGG" id="plut:EI981_06625"/>
<dbReference type="InterPro" id="IPR020806">
    <property type="entry name" value="PKS_PP-bd"/>
</dbReference>
<evidence type="ECO:0000256" key="9">
    <source>
        <dbReference type="PROSITE-ProRule" id="PRU01363"/>
    </source>
</evidence>
<dbReference type="InterPro" id="IPR016039">
    <property type="entry name" value="Thiolase-like"/>
</dbReference>
<feature type="domain" description="PKS/mFAS DH" evidence="13">
    <location>
        <begin position="1266"/>
        <end position="1559"/>
    </location>
</feature>
<dbReference type="Pfam" id="PF21394">
    <property type="entry name" value="Beta-ketacyl_N"/>
    <property type="match status" value="1"/>
</dbReference>
<evidence type="ECO:0000256" key="5">
    <source>
        <dbReference type="ARBA" id="ARBA00022490"/>
    </source>
</evidence>
<comment type="pathway">
    <text evidence="3">Antibiotic biosynthesis; bacillaene biosynthesis.</text>
</comment>
<dbReference type="Pfam" id="PF08659">
    <property type="entry name" value="KR"/>
    <property type="match status" value="2"/>
</dbReference>
<dbReference type="Pfam" id="PF22336">
    <property type="entry name" value="RhiE-like_linker"/>
    <property type="match status" value="2"/>
</dbReference>
<dbReference type="SUPFAM" id="SSF47336">
    <property type="entry name" value="ACP-like"/>
    <property type="match status" value="3"/>
</dbReference>
<evidence type="ECO:0000259" key="11">
    <source>
        <dbReference type="PROSITE" id="PS50075"/>
    </source>
</evidence>
<dbReference type="PROSITE" id="PS50075">
    <property type="entry name" value="CARRIER"/>
    <property type="match status" value="2"/>
</dbReference>
<feature type="domain" description="Carrier" evidence="11">
    <location>
        <begin position="2048"/>
        <end position="2125"/>
    </location>
</feature>
<keyword evidence="8" id="KW-0677">Repeat</keyword>
<keyword evidence="5" id="KW-0963">Cytoplasm</keyword>
<evidence type="ECO:0000256" key="4">
    <source>
        <dbReference type="ARBA" id="ARBA00022450"/>
    </source>
</evidence>
<gene>
    <name evidence="14" type="ORF">EI981_06625</name>
</gene>
<evidence type="ECO:0000256" key="1">
    <source>
        <dbReference type="ARBA" id="ARBA00003299"/>
    </source>
</evidence>
<dbReference type="Pfam" id="PF16197">
    <property type="entry name" value="KAsynt_C_assoc"/>
    <property type="match status" value="1"/>
</dbReference>
<comment type="subcellular location">
    <subcellularLocation>
        <location evidence="2">Cytoplasm</location>
    </subcellularLocation>
</comment>
<dbReference type="InterPro" id="IPR032821">
    <property type="entry name" value="PKS_assoc"/>
</dbReference>
<dbReference type="GO" id="GO:0005737">
    <property type="term" value="C:cytoplasm"/>
    <property type="evidence" value="ECO:0007669"/>
    <property type="project" value="UniProtKB-SubCell"/>
</dbReference>
<keyword evidence="4" id="KW-0596">Phosphopantetheine</keyword>
<feature type="region of interest" description="Disordered" evidence="10">
    <location>
        <begin position="612"/>
        <end position="657"/>
    </location>
</feature>
<keyword evidence="15" id="KW-1185">Reference proteome</keyword>
<dbReference type="PROSITE" id="PS00012">
    <property type="entry name" value="PHOSPHOPANTETHEINE"/>
    <property type="match status" value="1"/>
</dbReference>
<dbReference type="Gene3D" id="3.40.50.720">
    <property type="entry name" value="NAD(P)-binding Rossmann-like Domain"/>
    <property type="match status" value="2"/>
</dbReference>
<evidence type="ECO:0000259" key="12">
    <source>
        <dbReference type="PROSITE" id="PS52004"/>
    </source>
</evidence>
<feature type="domain" description="Ketosynthase family 3 (KS3)" evidence="12">
    <location>
        <begin position="2205"/>
        <end position="2636"/>
    </location>
</feature>
<dbReference type="SMART" id="SM00826">
    <property type="entry name" value="PKS_DH"/>
    <property type="match status" value="1"/>
</dbReference>
<feature type="domain" description="Carrier" evidence="11">
    <location>
        <begin position="512"/>
        <end position="589"/>
    </location>
</feature>
<organism evidence="14 15">
    <name type="scientific">Paenibacillus lutimineralis</name>
    <dbReference type="NCBI Taxonomy" id="2707005"/>
    <lineage>
        <taxon>Bacteria</taxon>
        <taxon>Bacillati</taxon>
        <taxon>Bacillota</taxon>
        <taxon>Bacilli</taxon>
        <taxon>Bacillales</taxon>
        <taxon>Paenibacillaceae</taxon>
        <taxon>Paenibacillus</taxon>
    </lineage>
</organism>
<dbReference type="InterPro" id="IPR006162">
    <property type="entry name" value="Ppantetheine_attach_site"/>
</dbReference>
<feature type="region of interest" description="C-terminal hotdog fold" evidence="9">
    <location>
        <begin position="1414"/>
        <end position="1559"/>
    </location>
</feature>
<dbReference type="InterPro" id="IPR020841">
    <property type="entry name" value="PKS_Beta-ketoAc_synthase_dom"/>
</dbReference>
<dbReference type="SMART" id="SM00822">
    <property type="entry name" value="PKS_KR"/>
    <property type="match status" value="2"/>
</dbReference>
<dbReference type="Pfam" id="PF21089">
    <property type="entry name" value="PKS_DH_N"/>
    <property type="match status" value="1"/>
</dbReference>
<dbReference type="InterPro" id="IPR013968">
    <property type="entry name" value="PKS_KR"/>
</dbReference>
<dbReference type="InterPro" id="IPR042104">
    <property type="entry name" value="PKS_dehydratase_sf"/>
</dbReference>
<evidence type="ECO:0000256" key="3">
    <source>
        <dbReference type="ARBA" id="ARBA00004789"/>
    </source>
</evidence>
<dbReference type="InterPro" id="IPR057326">
    <property type="entry name" value="KR_dom"/>
</dbReference>
<dbReference type="GO" id="GO:0071770">
    <property type="term" value="P:DIM/DIP cell wall layer assembly"/>
    <property type="evidence" value="ECO:0007669"/>
    <property type="project" value="TreeGrafter"/>
</dbReference>
<dbReference type="InterPro" id="IPR049551">
    <property type="entry name" value="PKS_DH_C"/>
</dbReference>
<dbReference type="Gene3D" id="3.30.70.3290">
    <property type="match status" value="1"/>
</dbReference>
<dbReference type="UniPathway" id="UPA01003"/>
<dbReference type="Gene3D" id="3.40.47.10">
    <property type="match status" value="2"/>
</dbReference>
<name>A0A3S9UVB2_9BACL</name>
<dbReference type="GO" id="GO:0005886">
    <property type="term" value="C:plasma membrane"/>
    <property type="evidence" value="ECO:0007669"/>
    <property type="project" value="TreeGrafter"/>
</dbReference>
<dbReference type="InterPro" id="IPR036736">
    <property type="entry name" value="ACP-like_sf"/>
</dbReference>
<evidence type="ECO:0000256" key="2">
    <source>
        <dbReference type="ARBA" id="ARBA00004496"/>
    </source>
</evidence>
<dbReference type="InterPro" id="IPR049900">
    <property type="entry name" value="PKS_mFAS_DH"/>
</dbReference>
<comment type="caution">
    <text evidence="9">Lacks conserved residue(s) required for the propagation of feature annotation.</text>
</comment>
<accession>A0A3S9UVB2</accession>
<dbReference type="CDD" id="cd00833">
    <property type="entry name" value="PKS"/>
    <property type="match status" value="2"/>
</dbReference>
<dbReference type="SMART" id="SM01294">
    <property type="entry name" value="PKS_PP_betabranch"/>
    <property type="match status" value="1"/>
</dbReference>
<dbReference type="Pfam" id="PF02801">
    <property type="entry name" value="Ketoacyl-synt_C"/>
    <property type="match status" value="2"/>
</dbReference>
<dbReference type="Gene3D" id="3.10.129.110">
    <property type="entry name" value="Polyketide synthase dehydratase"/>
    <property type="match status" value="1"/>
</dbReference>
<dbReference type="InterPro" id="IPR009081">
    <property type="entry name" value="PP-bd_ACP"/>
</dbReference>
<dbReference type="SMART" id="SM00825">
    <property type="entry name" value="PKS_KS"/>
    <property type="match status" value="2"/>
</dbReference>
<dbReference type="SUPFAM" id="SSF51735">
    <property type="entry name" value="NAD(P)-binding Rossmann-fold domains"/>
    <property type="match status" value="3"/>
</dbReference>
<dbReference type="GO" id="GO:0006633">
    <property type="term" value="P:fatty acid biosynthetic process"/>
    <property type="evidence" value="ECO:0007669"/>
    <property type="project" value="InterPro"/>
</dbReference>
<dbReference type="Proteomes" id="UP000270678">
    <property type="component" value="Chromosome"/>
</dbReference>
<dbReference type="PROSITE" id="PS00606">
    <property type="entry name" value="KS3_1"/>
    <property type="match status" value="2"/>
</dbReference>
<dbReference type="Gene3D" id="1.10.1240.100">
    <property type="match status" value="1"/>
</dbReference>
<dbReference type="OrthoDB" id="502951at2"/>
<dbReference type="Pfam" id="PF14765">
    <property type="entry name" value="PS-DH"/>
    <property type="match status" value="1"/>
</dbReference>
<dbReference type="GO" id="GO:0004312">
    <property type="term" value="F:fatty acid synthase activity"/>
    <property type="evidence" value="ECO:0007669"/>
    <property type="project" value="TreeGrafter"/>
</dbReference>
<dbReference type="FunFam" id="3.40.47.10:FF:000019">
    <property type="entry name" value="Polyketide synthase type I"/>
    <property type="match status" value="2"/>
</dbReference>
<evidence type="ECO:0000256" key="10">
    <source>
        <dbReference type="SAM" id="MobiDB-lite"/>
    </source>
</evidence>
<dbReference type="Pfam" id="PF00550">
    <property type="entry name" value="PP-binding"/>
    <property type="match status" value="2"/>
</dbReference>
<dbReference type="PANTHER" id="PTHR43775:SF37">
    <property type="entry name" value="SI:DKEY-61P9.11"/>
    <property type="match status" value="1"/>
</dbReference>
<feature type="region of interest" description="N-terminal hotdog fold" evidence="9">
    <location>
        <begin position="1266"/>
        <end position="1398"/>
    </location>
</feature>
<dbReference type="Pfam" id="PF00109">
    <property type="entry name" value="ketoacyl-synt"/>
    <property type="match status" value="2"/>
</dbReference>
<evidence type="ECO:0000313" key="14">
    <source>
        <dbReference type="EMBL" id="AZS14161.1"/>
    </source>
</evidence>
<dbReference type="SMART" id="SM00823">
    <property type="entry name" value="PKS_PP"/>
    <property type="match status" value="2"/>
</dbReference>
<protein>
    <submittedName>
        <fullName evidence="14">SDR family NAD(P)-dependent oxidoreductase</fullName>
    </submittedName>
</protein>
<dbReference type="SUPFAM" id="SSF53901">
    <property type="entry name" value="Thiolase-like"/>
    <property type="match status" value="2"/>
</dbReference>
<dbReference type="EMBL" id="CP034346">
    <property type="protein sequence ID" value="AZS14161.1"/>
    <property type="molecule type" value="Genomic_DNA"/>
</dbReference>
<keyword evidence="7" id="KW-0808">Transferase</keyword>
<dbReference type="InterPro" id="IPR020807">
    <property type="entry name" value="PKS_DH"/>
</dbReference>
<dbReference type="InterPro" id="IPR036291">
    <property type="entry name" value="NAD(P)-bd_dom_sf"/>
</dbReference>
<dbReference type="InterPro" id="IPR050091">
    <property type="entry name" value="PKS_NRPS_Biosynth_Enz"/>
</dbReference>
<dbReference type="PROSITE" id="PS52004">
    <property type="entry name" value="KS3_2"/>
    <property type="match status" value="2"/>
</dbReference>
<dbReference type="GO" id="GO:0031177">
    <property type="term" value="F:phosphopantetheine binding"/>
    <property type="evidence" value="ECO:0007669"/>
    <property type="project" value="InterPro"/>
</dbReference>
<evidence type="ECO:0000313" key="15">
    <source>
        <dbReference type="Proteomes" id="UP000270678"/>
    </source>
</evidence>
<dbReference type="InterPro" id="IPR014031">
    <property type="entry name" value="Ketoacyl_synth_C"/>
</dbReference>
<dbReference type="CDD" id="cd08953">
    <property type="entry name" value="KR_2_SDR_x"/>
    <property type="match status" value="2"/>
</dbReference>
<dbReference type="InterPro" id="IPR014030">
    <property type="entry name" value="Ketoacyl_synth_N"/>
</dbReference>
<keyword evidence="6" id="KW-0597">Phosphoprotein</keyword>
<sequence length="2993" mass="328169">MSLGKADGHKEIIYFQEQWADSAPAPQNEAAARPLGVLLLVVESDTPESWRTVDALTSDFTVVSVHLGASYLREGERCYKVNRNLESDYAAMLAEVITSFPKIDSVVMLWDQELPAGRNTDGALSSVFYLIKAFHALKLRLNNRWLSLSTSGGERLDVEALGALGKSLERVYPRLRFTHAEVPGDGSKVADILRGELLQDSYAFSHEVRYEQGIRKEKQLREVVLSRECILLKPGGVYIISGGAGSLGMILAGHLARTYKARLMLLGRSTQDSALEAKLDTLRAMGAQAEYLACDVSDPLQAQQAVQQAKRCFGDIHGVVHAAGKASSKLIFQKQAHEFSGILQPKIGGVLALDEATKAEALDFFIVFSSTSSLIGDFGQGDYAVANRYLDRFCERRDRRVDQGQRSGRSISIQWPLWKTGGMHLDSGAEQLYLQASGIGQLEAEQGIVCFEAVMAGGFPQTAVIYGERAKLELQLMLAKPTEHSQVKGGATELDKHGQQRSIESGLSRVILVEERVRRDVLRLAAEVLQTQTSKLDMDENMGDFGFDSISLKEYADALCELYGIELSPAVFFAKTTLKELANFLLDEDFSEEVAAYYAAEEGPEQAFIESPAEEGVAEKSSFTEQPEPSPPSQTPALQPLSQKYPERKKTGMVPTSVQTTRDVAVVGISFKLPGADTAEELWGLLDRRENHVREVPDDRWDWKAYYSPDAQEDNKTNSRWGGFISGHDHFDAKFFQISPREAELMDPQQRLFIQAVWRAVEDSGYKMSELSGKRVGVFAGVQFSDYQQLLSANMEKVHAQSSIGNATALLSNRVSYLFNFNGPSESIDTACSSSLVALHRAVKSIQQGESELALAGGVSLMLDPNTYVGAGVMGVFSPDGQCKTFDRSANGYVKGEGVGVVVLKPLEKAVGDGDYIYGVVKGTAVNHGGRAHSLTAPNSDAQAELLLEAYTEAGVDPATVSYIETHGTGTELGDPVEVGGLKKAFSELYRRWDKDPGSGQPIGLGALKTNIGHLEPASGIAGFIKTLLALEKKKLPGNVHFKELNPYIQLEGTPFYVLDTTREWVATRDESGEAQPRCAGVSSFGFGGANAHAVIQEYLPRRSVPLSGTVQEPKLFVLSAKNEGRLREYAFQLLDYLGKSKPDLCRLAYTLQMGREDMEERLAAAASDVEELRLKLTAYCEGRQADGLYTGSVKQRRAGNIETVVNASEVRKALSLNDIPALAKAWMAGQRINWEELYSGRPLRIAGLPTYPFAETRYWMPQKEKPFFETAADSGRSSVPCLQVLIGRNVSTLYEQAFETDFHGSEFYLADHGHVLPGVVYLEMLRAAGEMADPGRQVCVIRNVIWSNPVIVEAKVRTVRTVLQAGPQGIDFRICSKQDGQIASHAQGRLEMGSTLAGATEKLDIGALIARYRGGESDARAYYELIGRLGAELGERFQGIQALHCGSEEAITKLAVLASLNPTLGQFGLHPTLTDGGLQSAVAFAYKTGRIDQNVLYVPFVLGQLEIFDVSAKPAYAHVKPSEAKGLKFDISYLGAGGEVLARMKELTIRPFQASVVQSALESESDVPKELVYFMPKWVPSPINSPALDQGEDSRLVLVNVSGGEFAALGTFDSGAPVHIEWGQKYQKLEAGRFQINPNADDAFNKWGSECSITGETRLRIVYILRQPGEETLKERIRREIYPLFQLCKWLVSWRFKHEVRICCIYQGGQAISEYNALAGFFHSLVLEQPKLLGSVIHCKGIADLDRLLMEELAGTGAHEVKYEDGRRYARQLVPAEPTLKPEQKLIQRGAYLIVGGMGGLGYIFAKYLAAFFQARLVLCGRSTHCDGEKLDELRGLGAEAMYIPMDLADPASVDGAVRTAKAAYSGLNGVFHCAGVVRDSLWAKKDMAEVEMVLNSKVYGTAHLYETLSREELELFVPFSSSTSLIGNIGQGDYAYANSFLDHYVASMNEQLGRSDTVLNWSVWQNGGMQIDAATRELLWNKFGMRPLTDEEGIAAFEQSLALGEQQILVAAGDRAKLIYAFTRPVLKESVRLKAHPVTAAAAGRDLISRLADELIGIMADILKSDRGEIATDSDLSELGFDSISFTELSNAINRAFSVDITPTLFFEQSSPLTIAEAVYGEYGVVIDRYFEAEEALPTQTANAEAPFVAKHWQKVLADNSQNAFRTMLPTLVNEAVSELVHSDRGGNGSLLELTSSRPASAREPIAIIGMSGMMPGADNLEQFWENLEAKRDMVTDIPADRWSWQDRYGDPRTETGRTDVKSGAFLNEIDTFDPLFFGISPMEAEKMDPQERHMLQIVWHTLENAGYKADALAGTRTSVFIGVSNGDYQELLLKDEIATTLTRTMLTNRISYFFNWSGPSEPVDTACSSSLVAIHRAAESIWHDECTYAVAGGINLISSPNLFIAGSSLGMLSKDGKCKTFDKSADGYVRGEGAGALLLKPLSAAIRDKDYIHGVIRGTAVNHGGKSNSITSPNAKSQADVIVQAHARAGVDPATITYIETHGTGTSLGDPIEVDGLKKAFKTLFRAWDKPDSELPQCVLGSVKTNIGHLESAAGMSSIFKVLLSMKHKKIPGNLYFNELNPYIKLEGTGLRIAEETVAWKALSDEHGSEIPRRSGISSFGVGGSNAHIIIEEYRNDPFVLPTSNRSKSLIILSAKSHSSLLENSRRLQAFAARSLSRSITASEAAADLEAALRQETASLFGNMMGIEPENIDPYVALEEYGLDAVKNVQLLEALKEKYHLEFKDSLYGFSSLNSLVMFLLQHDPEGIAEFYAGMPSHGAEQTHVDAFPVTLEQIAYGLQTGRSEFAERAAFVVDSLVGLHVLLEAYISGNRDMPGIYEGRSNARSALGKLFDGEESRLFMNELMQAGKLDKIAQLWVQGVSVDWSAWYSKDVHKTPLPEYAFDRERYWLPGPDRPPGNAVRKEHSESPLYNEASQHAPEGGAFQAAVDHDSQEGRVSLNDEQILMWLTKVQKGEISAENLNLLVGDLLE</sequence>
<evidence type="ECO:0000256" key="8">
    <source>
        <dbReference type="ARBA" id="ARBA00022737"/>
    </source>
</evidence>
<dbReference type="InterPro" id="IPR049552">
    <property type="entry name" value="PKS_DH_N"/>
</dbReference>
<evidence type="ECO:0000259" key="13">
    <source>
        <dbReference type="PROSITE" id="PS52019"/>
    </source>
</evidence>
<dbReference type="InterPro" id="IPR049490">
    <property type="entry name" value="C883_1060-like_KR_N"/>
</dbReference>
<dbReference type="PANTHER" id="PTHR43775">
    <property type="entry name" value="FATTY ACID SYNTHASE"/>
    <property type="match status" value="1"/>
</dbReference>
<comment type="function">
    <text evidence="1">Involved in some intermediate steps for the synthesis of the antibiotic polyketide bacillaene which is involved in secondary metabolism.</text>
</comment>
<dbReference type="Gene3D" id="1.10.1200.10">
    <property type="entry name" value="ACP-like"/>
    <property type="match status" value="3"/>
</dbReference>
<dbReference type="InterPro" id="IPR054514">
    <property type="entry name" value="RhiE-like_linker"/>
</dbReference>
<feature type="region of interest" description="Disordered" evidence="10">
    <location>
        <begin position="2917"/>
        <end position="2939"/>
    </location>
</feature>
<dbReference type="GO" id="GO:0004315">
    <property type="term" value="F:3-oxoacyl-[acyl-carrier-protein] synthase activity"/>
    <property type="evidence" value="ECO:0007669"/>
    <property type="project" value="InterPro"/>
</dbReference>
<feature type="domain" description="Ketosynthase family 3 (KS3)" evidence="12">
    <location>
        <begin position="661"/>
        <end position="1098"/>
    </location>
</feature>
<reference evidence="15" key="1">
    <citation type="submission" date="2018-12" db="EMBL/GenBank/DDBJ databases">
        <title>Complete genome sequence of Paenibacillus sp. MBLB1234.</title>
        <authorList>
            <person name="Nam Y.-D."/>
            <person name="Kang J."/>
            <person name="Chung W.-H."/>
            <person name="Park Y.S."/>
        </authorList>
    </citation>
    <scope>NUCLEOTIDE SEQUENCE [LARGE SCALE GENOMIC DNA]</scope>
    <source>
        <strain evidence="15">MBLB1234</strain>
    </source>
</reference>
<evidence type="ECO:0000256" key="6">
    <source>
        <dbReference type="ARBA" id="ARBA00022553"/>
    </source>
</evidence>